<dbReference type="AlphaFoldDB" id="A0ABD7HQ00"/>
<reference evidence="2 3" key="1">
    <citation type="submission" date="2018-08" db="EMBL/GenBank/DDBJ databases">
        <title>Linezolid Resistance in Mycobacterium abscessus: MIC Distribution and Comprehensive Investigation of Resistance Mechanisms.</title>
        <authorList>
            <person name="Ye M."/>
            <person name="Xu L."/>
            <person name="Zou Y."/>
            <person name="Li B."/>
            <person name="Guo Q."/>
            <person name="Zhang Y."/>
            <person name="Zhan M."/>
            <person name="Xu B."/>
            <person name="Yu F."/>
            <person name="Zhang Z."/>
            <person name="Chu H."/>
        </authorList>
    </citation>
    <scope>NUCLEOTIDE SEQUENCE [LARGE SCALE GENOMIC DNA]</scope>
    <source>
        <strain evidence="2 3">G143</strain>
    </source>
</reference>
<evidence type="ECO:0000256" key="1">
    <source>
        <dbReference type="SAM" id="MobiDB-lite"/>
    </source>
</evidence>
<evidence type="ECO:0000313" key="2">
    <source>
        <dbReference type="EMBL" id="RIT40067.1"/>
    </source>
</evidence>
<protein>
    <submittedName>
        <fullName evidence="2">Uncharacterized protein</fullName>
    </submittedName>
</protein>
<accession>A0ABD7HQ00</accession>
<organism evidence="2 3">
    <name type="scientific">Mycobacteroides abscessus</name>
    <dbReference type="NCBI Taxonomy" id="36809"/>
    <lineage>
        <taxon>Bacteria</taxon>
        <taxon>Bacillati</taxon>
        <taxon>Actinomycetota</taxon>
        <taxon>Actinomycetes</taxon>
        <taxon>Mycobacteriales</taxon>
        <taxon>Mycobacteriaceae</taxon>
        <taxon>Mycobacteroides</taxon>
    </lineage>
</organism>
<dbReference type="RefSeq" id="WP_100521949.1">
    <property type="nucleotide sequence ID" value="NZ_QWZX01000003.1"/>
</dbReference>
<feature type="compositionally biased region" description="Basic and acidic residues" evidence="1">
    <location>
        <begin position="1"/>
        <end position="22"/>
    </location>
</feature>
<dbReference type="Proteomes" id="UP000284557">
    <property type="component" value="Unassembled WGS sequence"/>
</dbReference>
<feature type="region of interest" description="Disordered" evidence="1">
    <location>
        <begin position="1"/>
        <end position="26"/>
    </location>
</feature>
<proteinExistence type="predicted"/>
<name>A0ABD7HQ00_9MYCO</name>
<gene>
    <name evidence="2" type="ORF">D2E76_09645</name>
</gene>
<dbReference type="EMBL" id="QXBN01000006">
    <property type="protein sequence ID" value="RIT40067.1"/>
    <property type="molecule type" value="Genomic_DNA"/>
</dbReference>
<comment type="caution">
    <text evidence="2">The sequence shown here is derived from an EMBL/GenBank/DDBJ whole genome shotgun (WGS) entry which is preliminary data.</text>
</comment>
<sequence>MSAPHVRQEDRDAIDDRGLVDDDRTEDLVGPAVPAPIFAADSRLDGVALPVGALFAEQWERSPGGRGWFRWWRGRVFPVATAGRELAVRCGGVQMVEDSGRAVVVRTIDVSPQVGSVTPDVAAQLSLVLGEAAQYTQALKATDPCPSAVIRGIPCSPIGSEESGASGVDCAELIATANRVGIAASSLLGPVLSRSNPAGPQAE</sequence>
<evidence type="ECO:0000313" key="3">
    <source>
        <dbReference type="Proteomes" id="UP000284557"/>
    </source>
</evidence>